<evidence type="ECO:0000256" key="1">
    <source>
        <dbReference type="SAM" id="Phobius"/>
    </source>
</evidence>
<sequence length="164" mass="18696">MPNPLDTINKSLRLIFFSEKALMSLMLDRRHTFNIFFMYGISLVIPFRGLEGAIQPENFGQMVEGVMLTFIFIGLIFLYLPKKTGVFMATTRVILSFEAMSVFLPVTFLLNPQQLKYFHPAFLAWYLSLSVFAVSKIKGYGYVLSTIVVFASFIATVLFPAFFV</sequence>
<evidence type="ECO:0008006" key="4">
    <source>
        <dbReference type="Google" id="ProtNLM"/>
    </source>
</evidence>
<keyword evidence="1" id="KW-0472">Membrane</keyword>
<feature type="transmembrane region" description="Helical" evidence="1">
    <location>
        <begin position="117"/>
        <end position="135"/>
    </location>
</feature>
<evidence type="ECO:0000313" key="3">
    <source>
        <dbReference type="Proteomes" id="UP000002012"/>
    </source>
</evidence>
<keyword evidence="1" id="KW-1133">Transmembrane helix</keyword>
<feature type="transmembrane region" description="Helical" evidence="1">
    <location>
        <begin position="142"/>
        <end position="163"/>
    </location>
</feature>
<name>D4H0X0_DENA2</name>
<dbReference type="EMBL" id="CP001968">
    <property type="protein sequence ID" value="ADD68633.1"/>
    <property type="molecule type" value="Genomic_DNA"/>
</dbReference>
<dbReference type="Proteomes" id="UP000002012">
    <property type="component" value="Chromosome"/>
</dbReference>
<feature type="transmembrane region" description="Helical" evidence="1">
    <location>
        <begin position="62"/>
        <end position="81"/>
    </location>
</feature>
<dbReference type="InParanoid" id="D4H0X0"/>
<feature type="transmembrane region" description="Helical" evidence="1">
    <location>
        <begin position="32"/>
        <end position="50"/>
    </location>
</feature>
<feature type="transmembrane region" description="Helical" evidence="1">
    <location>
        <begin position="93"/>
        <end position="111"/>
    </location>
</feature>
<dbReference type="STRING" id="522772.Dacet_1869"/>
<dbReference type="eggNOG" id="ENOG50311MA">
    <property type="taxonomic scope" value="Bacteria"/>
</dbReference>
<reference evidence="2 3" key="1">
    <citation type="journal article" date="2010" name="Stand. Genomic Sci.">
        <title>Complete genome sequence of Denitrovibrio acetiphilus type strain (N2460).</title>
        <authorList>
            <person name="Kiss H."/>
            <person name="Lang E."/>
            <person name="Lapidus A."/>
            <person name="Copeland A."/>
            <person name="Nolan M."/>
            <person name="Glavina Del Rio T."/>
            <person name="Chen F."/>
            <person name="Lucas S."/>
            <person name="Tice H."/>
            <person name="Cheng J.F."/>
            <person name="Han C."/>
            <person name="Goodwin L."/>
            <person name="Pitluck S."/>
            <person name="Liolios K."/>
            <person name="Pati A."/>
            <person name="Ivanova N."/>
            <person name="Mavromatis K."/>
            <person name="Chen A."/>
            <person name="Palaniappan K."/>
            <person name="Land M."/>
            <person name="Hauser L."/>
            <person name="Chang Y.J."/>
            <person name="Jeffries C.D."/>
            <person name="Detter J.C."/>
            <person name="Brettin T."/>
            <person name="Spring S."/>
            <person name="Rohde M."/>
            <person name="Goker M."/>
            <person name="Woyke T."/>
            <person name="Bristow J."/>
            <person name="Eisen J.A."/>
            <person name="Markowitz V."/>
            <person name="Hugenholtz P."/>
            <person name="Kyrpides N.C."/>
            <person name="Klenk H.P."/>
        </authorList>
    </citation>
    <scope>NUCLEOTIDE SEQUENCE [LARGE SCALE GENOMIC DNA]</scope>
    <source>
        <strain evidence="3">DSM 12809 / NBRC 114555 / N2460</strain>
    </source>
</reference>
<gene>
    <name evidence="2" type="ordered locus">Dacet_1869</name>
</gene>
<dbReference type="AlphaFoldDB" id="D4H0X0"/>
<dbReference type="PaxDb" id="522772-Dacet_1869"/>
<dbReference type="KEGG" id="dap:Dacet_1869"/>
<keyword evidence="3" id="KW-1185">Reference proteome</keyword>
<protein>
    <recommendedName>
        <fullName evidence="4">Yip1 domain-containing protein</fullName>
    </recommendedName>
</protein>
<accession>D4H0X0</accession>
<evidence type="ECO:0000313" key="2">
    <source>
        <dbReference type="EMBL" id="ADD68633.1"/>
    </source>
</evidence>
<organism evidence="2 3">
    <name type="scientific">Denitrovibrio acetiphilus (strain DSM 12809 / NBRC 114555 / N2460)</name>
    <dbReference type="NCBI Taxonomy" id="522772"/>
    <lineage>
        <taxon>Bacteria</taxon>
        <taxon>Pseudomonadati</taxon>
        <taxon>Deferribacterota</taxon>
        <taxon>Deferribacteres</taxon>
        <taxon>Deferribacterales</taxon>
        <taxon>Geovibrionaceae</taxon>
        <taxon>Denitrovibrio</taxon>
    </lineage>
</organism>
<dbReference type="HOGENOM" id="CLU_130311_0_0_0"/>
<proteinExistence type="predicted"/>
<keyword evidence="1" id="KW-0812">Transmembrane</keyword>